<accession>A0A849ICQ1</accession>
<reference evidence="2 3" key="1">
    <citation type="submission" date="2020-04" db="EMBL/GenBank/DDBJ databases">
        <title>Enterovirga sp. isolate from soil.</title>
        <authorList>
            <person name="Chea S."/>
            <person name="Kim D.-U."/>
        </authorList>
    </citation>
    <scope>NUCLEOTIDE SEQUENCE [LARGE SCALE GENOMIC DNA]</scope>
    <source>
        <strain evidence="2 3">DB1703</strain>
    </source>
</reference>
<keyword evidence="3" id="KW-1185">Reference proteome</keyword>
<organism evidence="2 3">
    <name type="scientific">Enterovirga aerilata</name>
    <dbReference type="NCBI Taxonomy" id="2730920"/>
    <lineage>
        <taxon>Bacteria</taxon>
        <taxon>Pseudomonadati</taxon>
        <taxon>Pseudomonadota</taxon>
        <taxon>Alphaproteobacteria</taxon>
        <taxon>Hyphomicrobiales</taxon>
        <taxon>Methylobacteriaceae</taxon>
        <taxon>Enterovirga</taxon>
    </lineage>
</organism>
<gene>
    <name evidence="2" type="ORF">HJG44_17680</name>
</gene>
<proteinExistence type="predicted"/>
<evidence type="ECO:0000256" key="1">
    <source>
        <dbReference type="SAM" id="MobiDB-lite"/>
    </source>
</evidence>
<dbReference type="RefSeq" id="WP_171219660.1">
    <property type="nucleotide sequence ID" value="NZ_JABEPP010000005.1"/>
</dbReference>
<dbReference type="EMBL" id="JABEPP010000005">
    <property type="protein sequence ID" value="NNM74199.1"/>
    <property type="molecule type" value="Genomic_DNA"/>
</dbReference>
<protein>
    <submittedName>
        <fullName evidence="2">Uncharacterized protein</fullName>
    </submittedName>
</protein>
<dbReference type="AlphaFoldDB" id="A0A849ICQ1"/>
<feature type="region of interest" description="Disordered" evidence="1">
    <location>
        <begin position="259"/>
        <end position="284"/>
    </location>
</feature>
<name>A0A849ICQ1_9HYPH</name>
<sequence length="497" mass="54632">MDVTLHVPGLGNITDEDIGTLTPMRDGRWSAQTKALLAEFKTNRLDLNSAWAATWTGWTCPCCGRGKPEIARVSAGGVLLCRLERHHDHLADLAHSIFDRSNPKTNDPRFNLEADRARDALTILVERFEPAVLCLDCNLAEGIAKQALRNKGLPSYFTFKPSEIADFVSASPNRVHEIDLEAAEQTWLASKDDLASRDAFLTMMVSRVTAGLHRREIARGRQPEPLLDRDVVFRLFSQAAPKGFRFDLASAVEARSVSRDSSSNSSRVRRRRPSAAPSDAEFAAVEAEQRPGRTWVSAGEDWTCPCCSRSKRAICRRSNSGRWTAQIFVVHEYQAECEAENLAHRQLAATAAATVGSHRAILICQDCRNITTRLRQQAPDLDEACLTPGNIRDLAGSPTANADHDVDLTRAMTLARANADHCLAVADYHRHRVAAAAALADVALRVRLGLSYEAAISGLARDVDEARGLNTQQAAYHAAWLLAEGQRFKDLDLDAPA</sequence>
<dbReference type="Proteomes" id="UP000564885">
    <property type="component" value="Unassembled WGS sequence"/>
</dbReference>
<evidence type="ECO:0000313" key="2">
    <source>
        <dbReference type="EMBL" id="NNM74199.1"/>
    </source>
</evidence>
<evidence type="ECO:0000313" key="3">
    <source>
        <dbReference type="Proteomes" id="UP000564885"/>
    </source>
</evidence>
<comment type="caution">
    <text evidence="2">The sequence shown here is derived from an EMBL/GenBank/DDBJ whole genome shotgun (WGS) entry which is preliminary data.</text>
</comment>